<comment type="caution">
    <text evidence="4">The sequence shown here is derived from an EMBL/GenBank/DDBJ whole genome shotgun (WGS) entry which is preliminary data.</text>
</comment>
<feature type="binding site" evidence="2">
    <location>
        <position position="136"/>
    </location>
    <ligand>
        <name>Mn(2+)</name>
        <dbReference type="ChEBI" id="CHEBI:29035"/>
        <label>2</label>
    </ligand>
</feature>
<gene>
    <name evidence="4" type="ORF">EAH76_22305</name>
</gene>
<protein>
    <submittedName>
        <fullName evidence="4">Amidohydrolase</fullName>
    </submittedName>
</protein>
<dbReference type="PIRSF" id="PIRSF005962">
    <property type="entry name" value="Pept_M20D_amidohydro"/>
    <property type="match status" value="1"/>
</dbReference>
<dbReference type="AlphaFoldDB" id="A0A502FCS7"/>
<dbReference type="PANTHER" id="PTHR11014:SF63">
    <property type="entry name" value="METALLOPEPTIDASE, PUTATIVE (AFU_ORTHOLOGUE AFUA_6G09600)-RELATED"/>
    <property type="match status" value="1"/>
</dbReference>
<keyword evidence="2" id="KW-0479">Metal-binding</keyword>
<dbReference type="Gene3D" id="3.40.630.10">
    <property type="entry name" value="Zn peptidases"/>
    <property type="match status" value="1"/>
</dbReference>
<reference evidence="4 5" key="1">
    <citation type="journal article" date="2019" name="Environ. Microbiol.">
        <title>Species interactions and distinct microbial communities in high Arctic permafrost affected cryosols are associated with the CH4 and CO2 gas fluxes.</title>
        <authorList>
            <person name="Altshuler I."/>
            <person name="Hamel J."/>
            <person name="Turney S."/>
            <person name="Magnuson E."/>
            <person name="Levesque R."/>
            <person name="Greer C."/>
            <person name="Whyte L.G."/>
        </authorList>
    </citation>
    <scope>NUCLEOTIDE SEQUENCE [LARGE SCALE GENOMIC DNA]</scope>
    <source>
        <strain evidence="4 5">E6.1</strain>
    </source>
</reference>
<sequence>MCDTTAFEALVPDLIALRRDIHQHAELAFQEHRTAALVAETLASLGLEVSTGIGGTGVVGVLRRGESGRSIGLRADMDALPMAEETGLAYASVNPGQFHGCGHDGHTAMLLGAARYLADQGGFDGTVHFIFQPAEEGQGGAREMIRDGLFERFPCDRVFAVHNWPDLPAGSIRTRPGPIMASADKFRITVEGSGGHAALPHQTPDAILAASELVQQLNTIVSRRVAATDSAVLSVTRIAGGHAHNVLPATVEIMGTVRTFDPAVQDRIEASIRAMAEGVARSSETRVQVEYDRYYPATINDADAARAALAAAATVSADVAEAPVPAFTSEDFAFMLQARPGAYLWLGQASPDHAAPLHHPRYDFNDSVIATGIALFAALVSQEMPIPAAKR</sequence>
<feature type="binding site" evidence="2">
    <location>
        <position position="103"/>
    </location>
    <ligand>
        <name>Mn(2+)</name>
        <dbReference type="ChEBI" id="CHEBI:29035"/>
        <label>2</label>
    </ligand>
</feature>
<dbReference type="OrthoDB" id="9777385at2"/>
<dbReference type="Gene3D" id="3.30.70.360">
    <property type="match status" value="1"/>
</dbReference>
<keyword evidence="5" id="KW-1185">Reference proteome</keyword>
<dbReference type="Pfam" id="PF07687">
    <property type="entry name" value="M20_dimer"/>
    <property type="match status" value="1"/>
</dbReference>
<evidence type="ECO:0000313" key="4">
    <source>
        <dbReference type="EMBL" id="TPG47144.1"/>
    </source>
</evidence>
<organism evidence="4 5">
    <name type="scientific">Sphingomonas glacialis</name>
    <dbReference type="NCBI Taxonomy" id="658225"/>
    <lineage>
        <taxon>Bacteria</taxon>
        <taxon>Pseudomonadati</taxon>
        <taxon>Pseudomonadota</taxon>
        <taxon>Alphaproteobacteria</taxon>
        <taxon>Sphingomonadales</taxon>
        <taxon>Sphingomonadaceae</taxon>
        <taxon>Sphingomonas</taxon>
    </lineage>
</organism>
<dbReference type="InterPro" id="IPR011650">
    <property type="entry name" value="Peptidase_M20_dimer"/>
</dbReference>
<dbReference type="FunFam" id="3.30.70.360:FF:000001">
    <property type="entry name" value="N-acetyldiaminopimelate deacetylase"/>
    <property type="match status" value="1"/>
</dbReference>
<dbReference type="GO" id="GO:0019877">
    <property type="term" value="P:diaminopimelate biosynthetic process"/>
    <property type="evidence" value="ECO:0007669"/>
    <property type="project" value="UniProtKB-ARBA"/>
</dbReference>
<feature type="binding site" evidence="2">
    <location>
        <position position="162"/>
    </location>
    <ligand>
        <name>Mn(2+)</name>
        <dbReference type="ChEBI" id="CHEBI:29035"/>
        <label>2</label>
    </ligand>
</feature>
<feature type="binding site" evidence="2">
    <location>
        <position position="358"/>
    </location>
    <ligand>
        <name>Mn(2+)</name>
        <dbReference type="ChEBI" id="CHEBI:29035"/>
        <label>2</label>
    </ligand>
</feature>
<dbReference type="GO" id="GO:0050118">
    <property type="term" value="F:N-acetyldiaminopimelate deacetylase activity"/>
    <property type="evidence" value="ECO:0007669"/>
    <property type="project" value="UniProtKB-ARBA"/>
</dbReference>
<dbReference type="Proteomes" id="UP000319931">
    <property type="component" value="Unassembled WGS sequence"/>
</dbReference>
<dbReference type="CDD" id="cd05666">
    <property type="entry name" value="M20_Acy1-like"/>
    <property type="match status" value="1"/>
</dbReference>
<name>A0A502FCS7_9SPHN</name>
<evidence type="ECO:0000313" key="5">
    <source>
        <dbReference type="Proteomes" id="UP000319931"/>
    </source>
</evidence>
<comment type="cofactor">
    <cofactor evidence="2">
        <name>Mn(2+)</name>
        <dbReference type="ChEBI" id="CHEBI:29035"/>
    </cofactor>
    <text evidence="2">The Mn(2+) ion enhances activity.</text>
</comment>
<dbReference type="SUPFAM" id="SSF55031">
    <property type="entry name" value="Bacterial exopeptidase dimerisation domain"/>
    <property type="match status" value="1"/>
</dbReference>
<proteinExistence type="predicted"/>
<dbReference type="InterPro" id="IPR036264">
    <property type="entry name" value="Bact_exopeptidase_dim_dom"/>
</dbReference>
<keyword evidence="1 4" id="KW-0378">Hydrolase</keyword>
<feature type="binding site" evidence="2">
    <location>
        <position position="101"/>
    </location>
    <ligand>
        <name>Mn(2+)</name>
        <dbReference type="ChEBI" id="CHEBI:29035"/>
        <label>2</label>
    </ligand>
</feature>
<evidence type="ECO:0000256" key="1">
    <source>
        <dbReference type="ARBA" id="ARBA00022801"/>
    </source>
</evidence>
<dbReference type="PANTHER" id="PTHR11014">
    <property type="entry name" value="PEPTIDASE M20 FAMILY MEMBER"/>
    <property type="match status" value="1"/>
</dbReference>
<dbReference type="EMBL" id="RCZC01000011">
    <property type="protein sequence ID" value="TPG47144.1"/>
    <property type="molecule type" value="Genomic_DNA"/>
</dbReference>
<keyword evidence="2" id="KW-0464">Manganese</keyword>
<dbReference type="Pfam" id="PF01546">
    <property type="entry name" value="Peptidase_M20"/>
    <property type="match status" value="1"/>
</dbReference>
<dbReference type="InterPro" id="IPR002933">
    <property type="entry name" value="Peptidase_M20"/>
</dbReference>
<evidence type="ECO:0000259" key="3">
    <source>
        <dbReference type="Pfam" id="PF07687"/>
    </source>
</evidence>
<accession>A0A502FCS7</accession>
<dbReference type="NCBIfam" id="TIGR01891">
    <property type="entry name" value="amidohydrolases"/>
    <property type="match status" value="1"/>
</dbReference>
<dbReference type="InterPro" id="IPR017439">
    <property type="entry name" value="Amidohydrolase"/>
</dbReference>
<evidence type="ECO:0000256" key="2">
    <source>
        <dbReference type="PIRSR" id="PIRSR005962-1"/>
    </source>
</evidence>
<dbReference type="SUPFAM" id="SSF53187">
    <property type="entry name" value="Zn-dependent exopeptidases"/>
    <property type="match status" value="1"/>
</dbReference>
<feature type="domain" description="Peptidase M20 dimerisation" evidence="3">
    <location>
        <begin position="185"/>
        <end position="280"/>
    </location>
</feature>
<dbReference type="GO" id="GO:0046872">
    <property type="term" value="F:metal ion binding"/>
    <property type="evidence" value="ECO:0007669"/>
    <property type="project" value="UniProtKB-KW"/>
</dbReference>